<evidence type="ECO:0000313" key="2">
    <source>
        <dbReference type="EMBL" id="MBM7120194.1"/>
    </source>
</evidence>
<accession>A0ABS2JMC7</accession>
<evidence type="ECO:0008006" key="4">
    <source>
        <dbReference type="Google" id="ProtNLM"/>
    </source>
</evidence>
<protein>
    <recommendedName>
        <fullName evidence="4">Lipoprotein</fullName>
    </recommendedName>
</protein>
<feature type="signal peptide" evidence="1">
    <location>
        <begin position="1"/>
        <end position="22"/>
    </location>
</feature>
<evidence type="ECO:0000313" key="3">
    <source>
        <dbReference type="Proteomes" id="UP001430065"/>
    </source>
</evidence>
<dbReference type="Proteomes" id="UP001430065">
    <property type="component" value="Unassembled WGS sequence"/>
</dbReference>
<comment type="caution">
    <text evidence="2">The sequence shown here is derived from an EMBL/GenBank/DDBJ whole genome shotgun (WGS) entry which is preliminary data.</text>
</comment>
<sequence length="181" mass="19304">MHRAKALAVFLGTLLLHGCASAPGDAGTVSLFDADGAPRFHAYLACVSKTVNCAIVENAFDRWAEARHVTLDAVPPENEAFAARPSPAAERNLPYRVTLRYAPDLSAPDNPLGGGSMKPEISYTATIHVFDAVTGRLLKSGSYKDRQIIDASQGSANPYIDAGVRSFIGQVDRAYAKVASR</sequence>
<gene>
    <name evidence="2" type="ORF">ISP20_03390</name>
</gene>
<proteinExistence type="predicted"/>
<dbReference type="EMBL" id="JADIKC010000002">
    <property type="protein sequence ID" value="MBM7120194.1"/>
    <property type="molecule type" value="Genomic_DNA"/>
</dbReference>
<dbReference type="RefSeq" id="WP_204634666.1">
    <property type="nucleotide sequence ID" value="NZ_JADIKC010000002.1"/>
</dbReference>
<keyword evidence="1" id="KW-0732">Signal</keyword>
<name>A0ABS2JMC7_9GAMM</name>
<reference evidence="2 3" key="1">
    <citation type="submission" date="2020-10" db="EMBL/GenBank/DDBJ databases">
        <title>Phylogeny of dyella-like bacteria.</title>
        <authorList>
            <person name="Fu J."/>
        </authorList>
    </citation>
    <scope>NUCLEOTIDE SEQUENCE [LARGE SCALE GENOMIC DNA]</scope>
    <source>
        <strain evidence="2 3">THG-B117</strain>
    </source>
</reference>
<evidence type="ECO:0000256" key="1">
    <source>
        <dbReference type="SAM" id="SignalP"/>
    </source>
</evidence>
<feature type="chain" id="PRO_5047289870" description="Lipoprotein" evidence="1">
    <location>
        <begin position="23"/>
        <end position="181"/>
    </location>
</feature>
<keyword evidence="3" id="KW-1185">Reference proteome</keyword>
<organism evidence="2 3">
    <name type="scientific">Dyella kyungheensis</name>
    <dbReference type="NCBI Taxonomy" id="1242174"/>
    <lineage>
        <taxon>Bacteria</taxon>
        <taxon>Pseudomonadati</taxon>
        <taxon>Pseudomonadota</taxon>
        <taxon>Gammaproteobacteria</taxon>
        <taxon>Lysobacterales</taxon>
        <taxon>Rhodanobacteraceae</taxon>
        <taxon>Dyella</taxon>
    </lineage>
</organism>